<comment type="caution">
    <text evidence="1">The sequence shown here is derived from an EMBL/GenBank/DDBJ whole genome shotgun (WGS) entry which is preliminary data.</text>
</comment>
<dbReference type="Proteomes" id="UP000807342">
    <property type="component" value="Unassembled WGS sequence"/>
</dbReference>
<protein>
    <submittedName>
        <fullName evidence="1">Uncharacterized protein</fullName>
    </submittedName>
</protein>
<keyword evidence="2" id="KW-1185">Reference proteome</keyword>
<sequence length="117" mass="13523">MAQPQTAKPLKINPFKGDPHCFQTFQDELRLIFDSYSTTFQDAQGNTDDRKKIIYALQNMTNGNAADSYVAWQQDITNLINNFQKYKLHNSSSKSQTPISFYGDALNDQKKKFIYQE</sequence>
<dbReference type="AlphaFoldDB" id="A0A9P5WW17"/>
<gene>
    <name evidence="1" type="ORF">P691DRAFT_768714</name>
</gene>
<dbReference type="EMBL" id="MU153259">
    <property type="protein sequence ID" value="KAF9439849.1"/>
    <property type="molecule type" value="Genomic_DNA"/>
</dbReference>
<reference evidence="1" key="1">
    <citation type="submission" date="2020-11" db="EMBL/GenBank/DDBJ databases">
        <authorList>
            <consortium name="DOE Joint Genome Institute"/>
            <person name="Ahrendt S."/>
            <person name="Riley R."/>
            <person name="Andreopoulos W."/>
            <person name="Labutti K."/>
            <person name="Pangilinan J."/>
            <person name="Ruiz-Duenas F.J."/>
            <person name="Barrasa J.M."/>
            <person name="Sanchez-Garcia M."/>
            <person name="Camarero S."/>
            <person name="Miyauchi S."/>
            <person name="Serrano A."/>
            <person name="Linde D."/>
            <person name="Babiker R."/>
            <person name="Drula E."/>
            <person name="Ayuso-Fernandez I."/>
            <person name="Pacheco R."/>
            <person name="Padilla G."/>
            <person name="Ferreira P."/>
            <person name="Barriuso J."/>
            <person name="Kellner H."/>
            <person name="Castanera R."/>
            <person name="Alfaro M."/>
            <person name="Ramirez L."/>
            <person name="Pisabarro A.G."/>
            <person name="Kuo A."/>
            <person name="Tritt A."/>
            <person name="Lipzen A."/>
            <person name="He G."/>
            <person name="Yan M."/>
            <person name="Ng V."/>
            <person name="Cullen D."/>
            <person name="Martin F."/>
            <person name="Rosso M.-N."/>
            <person name="Henrissat B."/>
            <person name="Hibbett D."/>
            <person name="Martinez A.T."/>
            <person name="Grigoriev I.V."/>
        </authorList>
    </citation>
    <scope>NUCLEOTIDE SEQUENCE</scope>
    <source>
        <strain evidence="1">MF-IS2</strain>
    </source>
</reference>
<name>A0A9P5WW17_9AGAR</name>
<evidence type="ECO:0000313" key="2">
    <source>
        <dbReference type="Proteomes" id="UP000807342"/>
    </source>
</evidence>
<accession>A0A9P5WW17</accession>
<evidence type="ECO:0000313" key="1">
    <source>
        <dbReference type="EMBL" id="KAF9439849.1"/>
    </source>
</evidence>
<organism evidence="1 2">
    <name type="scientific">Macrolepiota fuliginosa MF-IS2</name>
    <dbReference type="NCBI Taxonomy" id="1400762"/>
    <lineage>
        <taxon>Eukaryota</taxon>
        <taxon>Fungi</taxon>
        <taxon>Dikarya</taxon>
        <taxon>Basidiomycota</taxon>
        <taxon>Agaricomycotina</taxon>
        <taxon>Agaricomycetes</taxon>
        <taxon>Agaricomycetidae</taxon>
        <taxon>Agaricales</taxon>
        <taxon>Agaricineae</taxon>
        <taxon>Agaricaceae</taxon>
        <taxon>Macrolepiota</taxon>
    </lineage>
</organism>
<proteinExistence type="predicted"/>